<dbReference type="InterPro" id="IPR053834">
    <property type="entry name" value="SAMP2_halobacteria"/>
</dbReference>
<keyword evidence="2" id="KW-1185">Reference proteome</keyword>
<dbReference type="Pfam" id="PF21965">
    <property type="entry name" value="SAMP2"/>
    <property type="match status" value="1"/>
</dbReference>
<organism evidence="1 2">
    <name type="scientific">Halorhabdus utahensis (strain DSM 12940 / JCM 11049 / AX-2)</name>
    <dbReference type="NCBI Taxonomy" id="519442"/>
    <lineage>
        <taxon>Archaea</taxon>
        <taxon>Methanobacteriati</taxon>
        <taxon>Methanobacteriota</taxon>
        <taxon>Stenosarchaea group</taxon>
        <taxon>Halobacteria</taxon>
        <taxon>Halobacteriales</taxon>
        <taxon>Haloarculaceae</taxon>
        <taxon>Halorhabdus</taxon>
    </lineage>
</organism>
<protein>
    <recommendedName>
        <fullName evidence="3">ThiamineS protein</fullName>
    </recommendedName>
</protein>
<name>C7NT20_HALUD</name>
<evidence type="ECO:0000313" key="2">
    <source>
        <dbReference type="Proteomes" id="UP000002071"/>
    </source>
</evidence>
<dbReference type="NCBIfam" id="NF041919">
    <property type="entry name" value="SAMP2"/>
    <property type="match status" value="1"/>
</dbReference>
<evidence type="ECO:0008006" key="3">
    <source>
        <dbReference type="Google" id="ProtNLM"/>
    </source>
</evidence>
<reference evidence="1 2" key="1">
    <citation type="journal article" date="2009" name="Stand. Genomic Sci.">
        <title>Complete genome sequence of Halorhabdus utahensis type strain (AX-2).</title>
        <authorList>
            <person name="Anderson I."/>
            <person name="Tindall B.J."/>
            <person name="Pomrenke H."/>
            <person name="Goker M."/>
            <person name="Lapidus A."/>
            <person name="Nolan M."/>
            <person name="Copeland A."/>
            <person name="Glavina Del Rio T."/>
            <person name="Chen F."/>
            <person name="Tice H."/>
            <person name="Cheng J.F."/>
            <person name="Lucas S."/>
            <person name="Chertkov O."/>
            <person name="Bruce D."/>
            <person name="Brettin T."/>
            <person name="Detter J.C."/>
            <person name="Han C."/>
            <person name="Goodwin L."/>
            <person name="Land M."/>
            <person name="Hauser L."/>
            <person name="Chang Y.J."/>
            <person name="Jeffries C.D."/>
            <person name="Pitluck S."/>
            <person name="Pati A."/>
            <person name="Mavromatis K."/>
            <person name="Ivanova N."/>
            <person name="Ovchinnikova G."/>
            <person name="Chen A."/>
            <person name="Palaniappan K."/>
            <person name="Chain P."/>
            <person name="Rohde M."/>
            <person name="Bristow J."/>
            <person name="Eisen J.A."/>
            <person name="Markowitz V."/>
            <person name="Hugenholtz P."/>
            <person name="Kyrpides N.C."/>
            <person name="Klenk H.P."/>
        </authorList>
    </citation>
    <scope>NUCLEOTIDE SEQUENCE [LARGE SCALE GENOMIC DNA]</scope>
    <source>
        <strain evidence="2">DSM 12940 / JCM 11049 / AX-2</strain>
    </source>
</reference>
<dbReference type="KEGG" id="hut:Huta_1926"/>
<dbReference type="Gene3D" id="4.10.410.50">
    <property type="match status" value="1"/>
</dbReference>
<dbReference type="InterPro" id="IPR053833">
    <property type="entry name" value="SAMP2"/>
</dbReference>
<dbReference type="HOGENOM" id="CLU_2270984_0_0_2"/>
<evidence type="ECO:0000313" key="1">
    <source>
        <dbReference type="EMBL" id="ACV12095.1"/>
    </source>
</evidence>
<dbReference type="EMBL" id="CP001687">
    <property type="protein sequence ID" value="ACV12095.1"/>
    <property type="molecule type" value="Genomic_DNA"/>
</dbReference>
<gene>
    <name evidence="1" type="ordered locus">Huta_1926</name>
</gene>
<dbReference type="InterPro" id="IPR053752">
    <property type="entry name" value="SAM_domain_containing"/>
</dbReference>
<dbReference type="eggNOG" id="arCOG00535">
    <property type="taxonomic scope" value="Archaea"/>
</dbReference>
<accession>C7NT20</accession>
<dbReference type="Proteomes" id="UP000002071">
    <property type="component" value="Chromosome"/>
</dbReference>
<dbReference type="STRING" id="519442.Huta_1926"/>
<dbReference type="InterPro" id="IPR016155">
    <property type="entry name" value="Mopterin_synth/thiamin_S_b"/>
</dbReference>
<sequence>MRDRTKRRLATCERAVRLRDSNEPRSAHVRPAEPTNMEVTVELVDEITREFDIEPGTTYGELLADFEVSPHEVSVLVDDRPVPEDEAVDAEHVRIVRLIKGG</sequence>
<dbReference type="SUPFAM" id="SSF54285">
    <property type="entry name" value="MoaD/ThiS"/>
    <property type="match status" value="1"/>
</dbReference>
<dbReference type="AlphaFoldDB" id="C7NT20"/>
<proteinExistence type="predicted"/>